<dbReference type="RefSeq" id="WP_102161047.1">
    <property type="nucleotide sequence ID" value="NZ_BAAAKH010000002.1"/>
</dbReference>
<evidence type="ECO:0000313" key="3">
    <source>
        <dbReference type="Proteomes" id="UP000235703"/>
    </source>
</evidence>
<dbReference type="Proteomes" id="UP000549517">
    <property type="component" value="Unassembled WGS sequence"/>
</dbReference>
<name>A0A2N6PIJ4_9MICO</name>
<dbReference type="AlphaFoldDB" id="A0A2N6PIJ4"/>
<proteinExistence type="predicted"/>
<dbReference type="EMBL" id="JABEMC010000001">
    <property type="protein sequence ID" value="NNG77845.1"/>
    <property type="molecule type" value="Genomic_DNA"/>
</dbReference>
<reference evidence="2 3" key="1">
    <citation type="submission" date="2017-09" db="EMBL/GenBank/DDBJ databases">
        <title>Bacterial strain isolated from the female urinary microbiota.</title>
        <authorList>
            <person name="Thomas-White K."/>
            <person name="Kumar N."/>
            <person name="Forster S."/>
            <person name="Putonti C."/>
            <person name="Lawley T."/>
            <person name="Wolfe A.J."/>
        </authorList>
    </citation>
    <scope>NUCLEOTIDE SEQUENCE [LARGE SCALE GENOMIC DNA]</scope>
    <source>
        <strain evidence="2 3">UMB0680</strain>
    </source>
</reference>
<reference evidence="1 4" key="2">
    <citation type="submission" date="2020-05" db="EMBL/GenBank/DDBJ databases">
        <title>MicrobeNet Type strains.</title>
        <authorList>
            <person name="Nicholson A.C."/>
        </authorList>
    </citation>
    <scope>NUCLEOTIDE SEQUENCE [LARGE SCALE GENOMIC DNA]</scope>
    <source>
        <strain evidence="1 4">CCUG 46604</strain>
    </source>
</reference>
<evidence type="ECO:0000313" key="1">
    <source>
        <dbReference type="EMBL" id="NNG77845.1"/>
    </source>
</evidence>
<accession>A0A2N6PIJ4</accession>
<sequence length="289" mass="31189">MTTPHGTFALAGYEFGDGHQVYPSAVTRGGIEWRTQDVENPLADGIFFGRDLRTPKPWVLTITVAGDTPAHAAKLAAEFAAAWEHARRQWKPAQEVTLDFTQHGNHYRLYGRPRTLDMDDNDAWVLETLTDIKAAFQPSHIGLYAGHPNTVTVGLRAAAAGGLIFPVVFPWSTRTGAKRSGIVETPGGLIPTDAVTITITGPVNKPTVTGPGWQIGLNTALAHDHVVTIDARARTVLRNDGVSLAGKLTRTSRLDEITMPTTHCEITYAGTDPAGISTATVQWHPITSM</sequence>
<comment type="caution">
    <text evidence="2">The sequence shown here is derived from an EMBL/GenBank/DDBJ whole genome shotgun (WGS) entry which is preliminary data.</text>
</comment>
<protein>
    <submittedName>
        <fullName evidence="2">Uncharacterized protein</fullName>
    </submittedName>
</protein>
<dbReference type="OrthoDB" id="4805637at2"/>
<keyword evidence="3" id="KW-1185">Reference proteome</keyword>
<organism evidence="2 3">
    <name type="scientific">Brevibacterium luteolum</name>
    <dbReference type="NCBI Taxonomy" id="199591"/>
    <lineage>
        <taxon>Bacteria</taxon>
        <taxon>Bacillati</taxon>
        <taxon>Actinomycetota</taxon>
        <taxon>Actinomycetes</taxon>
        <taxon>Micrococcales</taxon>
        <taxon>Brevibacteriaceae</taxon>
        <taxon>Brevibacterium</taxon>
    </lineage>
</organism>
<evidence type="ECO:0000313" key="2">
    <source>
        <dbReference type="EMBL" id="PMB98509.1"/>
    </source>
</evidence>
<evidence type="ECO:0000313" key="4">
    <source>
        <dbReference type="Proteomes" id="UP000549517"/>
    </source>
</evidence>
<dbReference type="EMBL" id="PNFZ01000002">
    <property type="protein sequence ID" value="PMB98509.1"/>
    <property type="molecule type" value="Genomic_DNA"/>
</dbReference>
<gene>
    <name evidence="2" type="ORF">CJ198_03985</name>
    <name evidence="1" type="ORF">HLA91_00410</name>
</gene>
<dbReference type="Proteomes" id="UP000235703">
    <property type="component" value="Unassembled WGS sequence"/>
</dbReference>